<dbReference type="EMBL" id="JAUSTR010000004">
    <property type="protein sequence ID" value="MDQ0162450.1"/>
    <property type="molecule type" value="Genomic_DNA"/>
</dbReference>
<feature type="domain" description="Transglycosylase SLT" evidence="1">
    <location>
        <begin position="83"/>
        <end position="190"/>
    </location>
</feature>
<dbReference type="Gene3D" id="1.10.530.10">
    <property type="match status" value="1"/>
</dbReference>
<dbReference type="PANTHER" id="PTHR37423:SF2">
    <property type="entry name" value="MEMBRANE-BOUND LYTIC MUREIN TRANSGLYCOSYLASE C"/>
    <property type="match status" value="1"/>
</dbReference>
<dbReference type="InterPro" id="IPR023346">
    <property type="entry name" value="Lysozyme-like_dom_sf"/>
</dbReference>
<dbReference type="Proteomes" id="UP001225646">
    <property type="component" value="Unassembled WGS sequence"/>
</dbReference>
<dbReference type="RefSeq" id="WP_044893496.1">
    <property type="nucleotide sequence ID" value="NZ_JAUSTR010000004.1"/>
</dbReference>
<evidence type="ECO:0000313" key="2">
    <source>
        <dbReference type="EMBL" id="MDQ0162450.1"/>
    </source>
</evidence>
<accession>A0ABT9VP07</accession>
<proteinExistence type="predicted"/>
<organism evidence="2 3">
    <name type="scientific">Aeribacillus alveayuensis</name>
    <dbReference type="NCBI Taxonomy" id="279215"/>
    <lineage>
        <taxon>Bacteria</taxon>
        <taxon>Bacillati</taxon>
        <taxon>Bacillota</taxon>
        <taxon>Bacilli</taxon>
        <taxon>Bacillales</taxon>
        <taxon>Bacillaceae</taxon>
        <taxon>Aeribacillus</taxon>
    </lineage>
</organism>
<comment type="caution">
    <text evidence="2">The sequence shown here is derived from an EMBL/GenBank/DDBJ whole genome shotgun (WGS) entry which is preliminary data.</text>
</comment>
<dbReference type="SUPFAM" id="SSF53955">
    <property type="entry name" value="Lysozyme-like"/>
    <property type="match status" value="1"/>
</dbReference>
<protein>
    <submittedName>
        <fullName evidence="2">Soluble lytic murein transglycosylase-like protein</fullName>
    </submittedName>
</protein>
<reference evidence="2 3" key="1">
    <citation type="submission" date="2023-07" db="EMBL/GenBank/DDBJ databases">
        <title>Genomic Encyclopedia of Type Strains, Phase IV (KMG-IV): sequencing the most valuable type-strain genomes for metagenomic binning, comparative biology and taxonomic classification.</title>
        <authorList>
            <person name="Goeker M."/>
        </authorList>
    </citation>
    <scope>NUCLEOTIDE SEQUENCE [LARGE SCALE GENOMIC DNA]</scope>
    <source>
        <strain evidence="2 3">DSM 19092</strain>
    </source>
</reference>
<dbReference type="Pfam" id="PF01464">
    <property type="entry name" value="SLT"/>
    <property type="match status" value="1"/>
</dbReference>
<keyword evidence="3" id="KW-1185">Reference proteome</keyword>
<evidence type="ECO:0000259" key="1">
    <source>
        <dbReference type="Pfam" id="PF01464"/>
    </source>
</evidence>
<dbReference type="InterPro" id="IPR008258">
    <property type="entry name" value="Transglycosylase_SLT_dom_1"/>
</dbReference>
<dbReference type="PANTHER" id="PTHR37423">
    <property type="entry name" value="SOLUBLE LYTIC MUREIN TRANSGLYCOSYLASE-RELATED"/>
    <property type="match status" value="1"/>
</dbReference>
<name>A0ABT9VP07_9BACI</name>
<gene>
    <name evidence="2" type="ORF">J2S06_001527</name>
</gene>
<dbReference type="CDD" id="cd00254">
    <property type="entry name" value="LT-like"/>
    <property type="match status" value="1"/>
</dbReference>
<sequence length="200" mass="22303">MINLYKHMKTIFELKALQNLTASQRRTWNEKSEEESIPFQQLLASFTNVQKEPTSPKERVPSISLQTVNKSISITASKDVDSIIEQAAIKYGVDAQLIKAVIQQESGFNQHAISPKGAVGYMQLMPNTAKALGVNPYDPVQNIEGGTKYLKQMLTKYNGNIELALAAYNAGPGNVDKYGGIPPFKETENYVRKIINDYYV</sequence>
<evidence type="ECO:0000313" key="3">
    <source>
        <dbReference type="Proteomes" id="UP001225646"/>
    </source>
</evidence>